<dbReference type="EMBL" id="JAYKXP010000126">
    <property type="protein sequence ID" value="KAK7024332.1"/>
    <property type="molecule type" value="Genomic_DNA"/>
</dbReference>
<dbReference type="Proteomes" id="UP001383192">
    <property type="component" value="Unassembled WGS sequence"/>
</dbReference>
<organism evidence="1 2">
    <name type="scientific">Paramarasmius palmivorus</name>
    <dbReference type="NCBI Taxonomy" id="297713"/>
    <lineage>
        <taxon>Eukaryota</taxon>
        <taxon>Fungi</taxon>
        <taxon>Dikarya</taxon>
        <taxon>Basidiomycota</taxon>
        <taxon>Agaricomycotina</taxon>
        <taxon>Agaricomycetes</taxon>
        <taxon>Agaricomycetidae</taxon>
        <taxon>Agaricales</taxon>
        <taxon>Marasmiineae</taxon>
        <taxon>Marasmiaceae</taxon>
        <taxon>Paramarasmius</taxon>
    </lineage>
</organism>
<accession>A0AAW0BCT7</accession>
<keyword evidence="2" id="KW-1185">Reference proteome</keyword>
<evidence type="ECO:0008006" key="3">
    <source>
        <dbReference type="Google" id="ProtNLM"/>
    </source>
</evidence>
<reference evidence="1 2" key="1">
    <citation type="submission" date="2024-01" db="EMBL/GenBank/DDBJ databases">
        <title>A draft genome for a cacao thread blight-causing isolate of Paramarasmius palmivorus.</title>
        <authorList>
            <person name="Baruah I.K."/>
            <person name="Bukari Y."/>
            <person name="Amoako-Attah I."/>
            <person name="Meinhardt L.W."/>
            <person name="Bailey B.A."/>
            <person name="Cohen S.P."/>
        </authorList>
    </citation>
    <scope>NUCLEOTIDE SEQUENCE [LARGE SCALE GENOMIC DNA]</scope>
    <source>
        <strain evidence="1 2">GH-12</strain>
    </source>
</reference>
<evidence type="ECO:0000313" key="2">
    <source>
        <dbReference type="Proteomes" id="UP001383192"/>
    </source>
</evidence>
<gene>
    <name evidence="1" type="ORF">VNI00_016368</name>
</gene>
<name>A0AAW0BCT7_9AGAR</name>
<protein>
    <recommendedName>
        <fullName evidence="3">F-box domain-containing protein</fullName>
    </recommendedName>
</protein>
<evidence type="ECO:0000313" key="1">
    <source>
        <dbReference type="EMBL" id="KAK7024332.1"/>
    </source>
</evidence>
<proteinExistence type="predicted"/>
<dbReference type="AlphaFoldDB" id="A0AAW0BCT7"/>
<sequence length="523" mass="58836">MLITLNNPHLQHHVGEKQARKKKLALVLRGIVHSHSYLFLQQQTMSLLYFDSLPTNRLATENEGPQLIVPPNILALILIHTVQRNLFDFSNPARSFSEASRIGRVCRAWRHVSLATPELWATMALCLDSRGWNPAVLERLQVHLDRSMDARLRISVESEDGLQDKRPLFPFMKDLDRIFSLKIQTRAHVDFGKVAQQYIGRASNILVHSPEGIIGLTLDKTKHVQSAVLIPSATFFSHAELGRFTWILPSVHLTHLHLKCYPQSAMTMLRDCHNLIHGHFILPPYGFIDAEPAIFVSQRAPSNYIVRALETLIIEVVNASRPGRDYPFPSLAHLFNTITTPSLYTLALLSDANQNPYSIYPSPSAEFLTALINLIYRSLARIQNAEIIGVPIAAYDLVPLFKSLRWVKSVTLGEAKGSKNKIVTTGLLGLLTSSALPYTVLLPELQQLQLQIHDLGWAQGAFEAMLDVRSRRGLHSVLVVLNSERELLRSRIDMGHLRGLQRDGLAIRLITHQLNTGRVILGY</sequence>
<comment type="caution">
    <text evidence="1">The sequence shown here is derived from an EMBL/GenBank/DDBJ whole genome shotgun (WGS) entry which is preliminary data.</text>
</comment>